<proteinExistence type="predicted"/>
<dbReference type="InterPro" id="IPR010730">
    <property type="entry name" value="HET"/>
</dbReference>
<name>A0AAN7CJV3_9PEZI</name>
<gene>
    <name evidence="3" type="ORF">C7999DRAFT_18187</name>
</gene>
<dbReference type="EMBL" id="MU857815">
    <property type="protein sequence ID" value="KAK4243456.1"/>
    <property type="molecule type" value="Genomic_DNA"/>
</dbReference>
<dbReference type="Proteomes" id="UP001303647">
    <property type="component" value="Unassembled WGS sequence"/>
</dbReference>
<evidence type="ECO:0000313" key="4">
    <source>
        <dbReference type="Proteomes" id="UP001303647"/>
    </source>
</evidence>
<keyword evidence="4" id="KW-1185">Reference proteome</keyword>
<feature type="compositionally biased region" description="Low complexity" evidence="1">
    <location>
        <begin position="8"/>
        <end position="23"/>
    </location>
</feature>
<dbReference type="PANTHER" id="PTHR24148:SF73">
    <property type="entry name" value="HET DOMAIN PROTEIN (AFU_ORTHOLOGUE AFUA_8G01020)"/>
    <property type="match status" value="1"/>
</dbReference>
<accession>A0AAN7CJV3</accession>
<dbReference type="PANTHER" id="PTHR24148">
    <property type="entry name" value="ANKYRIN REPEAT DOMAIN-CONTAINING PROTEIN 39 HOMOLOG-RELATED"/>
    <property type="match status" value="1"/>
</dbReference>
<feature type="region of interest" description="Disordered" evidence="1">
    <location>
        <begin position="1"/>
        <end position="23"/>
    </location>
</feature>
<sequence length="778" mass="88600">MARLRSQSNPNPRRSRRPYTYTPLSSPQHIRLIRLLHYDPVLSQLYITLTEHHIDTIAYRFTALSYTWGAAVEPFELPQPDRTSPTPKPSPDTVELIVVPSASFDTFRRRDDLATTEGALLDTYTPDVRSLRVRGGSNLSDFFRAYMAADFPHRHLRPRKSDGGRLTFEQVSRLWIDAVCIDQRNAAEKAAQIPLMGELYSRAGRVLGWLGAEERRLEAFCWWHRVVFPALGEFVRRSESPADGMMKLREGNFVDGKFWREVVGFTEEPKGGSWVNAWTDYWVFYKTRRYFHRVWIVQEVVVAGRFDVMAGAKGEELSWEHMTDFALFLGHAGWIDVLDSLARETLSNDYTDGISRGFAVTDIAGMQTRHRTREFEASGWPEHWWAALSSVRRRDCFVKQDKVFATVGMLQQALLAGTPLPFPVDASATPEEVYTHAATTLLLHCPHLALLSFIEHPSYRNLTQLPSWVPDLTTAKFPWPLGAFDSTFQACILPSTTPPSRVITPSGHIRLRGFKLDTITVKTEYCGPMSVRLAEIVLQFLASLPHNYRHNNSSSVDDDNNDEEISEGQFREAALVHTLTCHEQSNVNRGTATETLRLSASFHDWLLVALGQVYYTGCLLRPEDKGYSHEEVARLAERWREVERVIEGMDVRSLVPDVEELKVHGEAVAKAKRGEGPWPECIVSPQEFKDQVRRVMLYRCLLRTKDDWIGVCSEACEVGDEVWLLEGGAVPYVLRRHGVESGETKFVFRGECYIHGVMNGEAVRKDTIQDKLQQVILE</sequence>
<dbReference type="Pfam" id="PF26639">
    <property type="entry name" value="Het-6_barrel"/>
    <property type="match status" value="1"/>
</dbReference>
<organism evidence="3 4">
    <name type="scientific">Corynascus novoguineensis</name>
    <dbReference type="NCBI Taxonomy" id="1126955"/>
    <lineage>
        <taxon>Eukaryota</taxon>
        <taxon>Fungi</taxon>
        <taxon>Dikarya</taxon>
        <taxon>Ascomycota</taxon>
        <taxon>Pezizomycotina</taxon>
        <taxon>Sordariomycetes</taxon>
        <taxon>Sordariomycetidae</taxon>
        <taxon>Sordariales</taxon>
        <taxon>Chaetomiaceae</taxon>
        <taxon>Corynascus</taxon>
    </lineage>
</organism>
<comment type="caution">
    <text evidence="3">The sequence shown here is derived from an EMBL/GenBank/DDBJ whole genome shotgun (WGS) entry which is preliminary data.</text>
</comment>
<dbReference type="Pfam" id="PF06985">
    <property type="entry name" value="HET"/>
    <property type="match status" value="1"/>
</dbReference>
<reference evidence="3" key="2">
    <citation type="submission" date="2023-05" db="EMBL/GenBank/DDBJ databases">
        <authorList>
            <consortium name="Lawrence Berkeley National Laboratory"/>
            <person name="Steindorff A."/>
            <person name="Hensen N."/>
            <person name="Bonometti L."/>
            <person name="Westerberg I."/>
            <person name="Brannstrom I.O."/>
            <person name="Guillou S."/>
            <person name="Cros-Aarteil S."/>
            <person name="Calhoun S."/>
            <person name="Haridas S."/>
            <person name="Kuo A."/>
            <person name="Mondo S."/>
            <person name="Pangilinan J."/>
            <person name="Riley R."/>
            <person name="Labutti K."/>
            <person name="Andreopoulos B."/>
            <person name="Lipzen A."/>
            <person name="Chen C."/>
            <person name="Yanf M."/>
            <person name="Daum C."/>
            <person name="Ng V."/>
            <person name="Clum A."/>
            <person name="Ohm R."/>
            <person name="Martin F."/>
            <person name="Silar P."/>
            <person name="Natvig D."/>
            <person name="Lalanne C."/>
            <person name="Gautier V."/>
            <person name="Ament-Velasquez S.L."/>
            <person name="Kruys A."/>
            <person name="Hutchinson M.I."/>
            <person name="Powell A.J."/>
            <person name="Barry K."/>
            <person name="Miller A.N."/>
            <person name="Grigoriev I.V."/>
            <person name="Debuchy R."/>
            <person name="Gladieux P."/>
            <person name="Thoren M.H."/>
            <person name="Johannesson H."/>
        </authorList>
    </citation>
    <scope>NUCLEOTIDE SEQUENCE</scope>
    <source>
        <strain evidence="3">CBS 359.72</strain>
    </source>
</reference>
<protein>
    <submittedName>
        <fullName evidence="3">Heterokaryon incompatibility protein-domain-containing protein</fullName>
    </submittedName>
</protein>
<evidence type="ECO:0000259" key="2">
    <source>
        <dbReference type="Pfam" id="PF06985"/>
    </source>
</evidence>
<dbReference type="AlphaFoldDB" id="A0AAN7CJV3"/>
<feature type="domain" description="Heterokaryon incompatibility" evidence="2">
    <location>
        <begin position="169"/>
        <end position="299"/>
    </location>
</feature>
<dbReference type="InterPro" id="IPR052895">
    <property type="entry name" value="HetReg/Transcr_Mod"/>
</dbReference>
<evidence type="ECO:0000256" key="1">
    <source>
        <dbReference type="SAM" id="MobiDB-lite"/>
    </source>
</evidence>
<reference evidence="3" key="1">
    <citation type="journal article" date="2023" name="Mol. Phylogenet. Evol.">
        <title>Genome-scale phylogeny and comparative genomics of the fungal order Sordariales.</title>
        <authorList>
            <person name="Hensen N."/>
            <person name="Bonometti L."/>
            <person name="Westerberg I."/>
            <person name="Brannstrom I.O."/>
            <person name="Guillou S."/>
            <person name="Cros-Aarteil S."/>
            <person name="Calhoun S."/>
            <person name="Haridas S."/>
            <person name="Kuo A."/>
            <person name="Mondo S."/>
            <person name="Pangilinan J."/>
            <person name="Riley R."/>
            <person name="LaButti K."/>
            <person name="Andreopoulos B."/>
            <person name="Lipzen A."/>
            <person name="Chen C."/>
            <person name="Yan M."/>
            <person name="Daum C."/>
            <person name="Ng V."/>
            <person name="Clum A."/>
            <person name="Steindorff A."/>
            <person name="Ohm R.A."/>
            <person name="Martin F."/>
            <person name="Silar P."/>
            <person name="Natvig D.O."/>
            <person name="Lalanne C."/>
            <person name="Gautier V."/>
            <person name="Ament-Velasquez S.L."/>
            <person name="Kruys A."/>
            <person name="Hutchinson M.I."/>
            <person name="Powell A.J."/>
            <person name="Barry K."/>
            <person name="Miller A.N."/>
            <person name="Grigoriev I.V."/>
            <person name="Debuchy R."/>
            <person name="Gladieux P."/>
            <person name="Hiltunen Thoren M."/>
            <person name="Johannesson H."/>
        </authorList>
    </citation>
    <scope>NUCLEOTIDE SEQUENCE</scope>
    <source>
        <strain evidence="3">CBS 359.72</strain>
    </source>
</reference>
<evidence type="ECO:0000313" key="3">
    <source>
        <dbReference type="EMBL" id="KAK4243456.1"/>
    </source>
</evidence>